<evidence type="ECO:0000259" key="1">
    <source>
        <dbReference type="PROSITE" id="PS50878"/>
    </source>
</evidence>
<feature type="domain" description="Reverse transcriptase" evidence="1">
    <location>
        <begin position="1"/>
        <end position="169"/>
    </location>
</feature>
<proteinExistence type="predicted"/>
<dbReference type="SUPFAM" id="SSF56672">
    <property type="entry name" value="DNA/RNA polymerases"/>
    <property type="match status" value="1"/>
</dbReference>
<dbReference type="InterPro" id="IPR043502">
    <property type="entry name" value="DNA/RNA_pol_sf"/>
</dbReference>
<evidence type="ECO:0000313" key="2">
    <source>
        <dbReference type="EMBL" id="CAC5410027.1"/>
    </source>
</evidence>
<name>A0A6J8DQM4_MYTCO</name>
<dbReference type="InterPro" id="IPR052055">
    <property type="entry name" value="Hepadnavirus_pol/RT"/>
</dbReference>
<keyword evidence="3" id="KW-1185">Reference proteome</keyword>
<dbReference type="InterPro" id="IPR000477">
    <property type="entry name" value="RT_dom"/>
</dbReference>
<dbReference type="OrthoDB" id="6098081at2759"/>
<protein>
    <recommendedName>
        <fullName evidence="1">Reverse transcriptase domain-containing protein</fullName>
    </recommendedName>
</protein>
<accession>A0A6J8DQM4</accession>
<organism evidence="2 3">
    <name type="scientific">Mytilus coruscus</name>
    <name type="common">Sea mussel</name>
    <dbReference type="NCBI Taxonomy" id="42192"/>
    <lineage>
        <taxon>Eukaryota</taxon>
        <taxon>Metazoa</taxon>
        <taxon>Spiralia</taxon>
        <taxon>Lophotrochozoa</taxon>
        <taxon>Mollusca</taxon>
        <taxon>Bivalvia</taxon>
        <taxon>Autobranchia</taxon>
        <taxon>Pteriomorphia</taxon>
        <taxon>Mytilida</taxon>
        <taxon>Mytiloidea</taxon>
        <taxon>Mytilidae</taxon>
        <taxon>Mytilinae</taxon>
        <taxon>Mytilus</taxon>
    </lineage>
</organism>
<dbReference type="PANTHER" id="PTHR33050">
    <property type="entry name" value="REVERSE TRANSCRIPTASE DOMAIN-CONTAINING PROTEIN"/>
    <property type="match status" value="1"/>
</dbReference>
<sequence>MGPYNYIPLPNLRISPLGLVPKKNKGPWRLIHHLSYPDNKIDSVNSGISDESATVQFAGINEAIYEIKTLCFKLKNSFYYDCCIPIGCRTSCKIFEEFSTALEWIAHNKLGVSAIVHILDDFLIIEKSKSEALSKLKAFIHLCEDIGVPLAAEKTELPSQIMDFVGISLDTQKQEARLPTDKLLKCRTLIQKFLNMDVCTLRELQSLIGLLNFACSVVQPSRTFLRRLINLTMKVSESQQHTHLNKEI</sequence>
<reference evidence="2 3" key="1">
    <citation type="submission" date="2020-06" db="EMBL/GenBank/DDBJ databases">
        <authorList>
            <person name="Li R."/>
            <person name="Bekaert M."/>
        </authorList>
    </citation>
    <scope>NUCLEOTIDE SEQUENCE [LARGE SCALE GENOMIC DNA]</scope>
    <source>
        <strain evidence="3">wild</strain>
    </source>
</reference>
<dbReference type="PANTHER" id="PTHR33050:SF8">
    <property type="entry name" value="REVERSE TRANSCRIPTASE DOMAIN-CONTAINING PROTEIN"/>
    <property type="match status" value="1"/>
</dbReference>
<gene>
    <name evidence="2" type="ORF">MCOR_43234</name>
</gene>
<dbReference type="Proteomes" id="UP000507470">
    <property type="component" value="Unassembled WGS sequence"/>
</dbReference>
<dbReference type="Gene3D" id="3.30.70.270">
    <property type="match status" value="1"/>
</dbReference>
<dbReference type="PROSITE" id="PS50878">
    <property type="entry name" value="RT_POL"/>
    <property type="match status" value="1"/>
</dbReference>
<evidence type="ECO:0000313" key="3">
    <source>
        <dbReference type="Proteomes" id="UP000507470"/>
    </source>
</evidence>
<dbReference type="InterPro" id="IPR043128">
    <property type="entry name" value="Rev_trsase/Diguanyl_cyclase"/>
</dbReference>
<dbReference type="AlphaFoldDB" id="A0A6J8DQM4"/>
<dbReference type="EMBL" id="CACVKT020007671">
    <property type="protein sequence ID" value="CAC5410027.1"/>
    <property type="molecule type" value="Genomic_DNA"/>
</dbReference>